<evidence type="ECO:0000256" key="1">
    <source>
        <dbReference type="ARBA" id="ARBA00007031"/>
    </source>
</evidence>
<dbReference type="InterPro" id="IPR041920">
    <property type="entry name" value="ROS/MUCR_sf"/>
</dbReference>
<dbReference type="GO" id="GO:0008270">
    <property type="term" value="F:zinc ion binding"/>
    <property type="evidence" value="ECO:0007669"/>
    <property type="project" value="InterPro"/>
</dbReference>
<evidence type="ECO:0000313" key="4">
    <source>
        <dbReference type="Proteomes" id="UP000255207"/>
    </source>
</evidence>
<dbReference type="GO" id="GO:0006355">
    <property type="term" value="P:regulation of DNA-templated transcription"/>
    <property type="evidence" value="ECO:0007669"/>
    <property type="project" value="InterPro"/>
</dbReference>
<dbReference type="Proteomes" id="UP000255207">
    <property type="component" value="Unassembled WGS sequence"/>
</dbReference>
<name>A0A370L9H2_9HYPH</name>
<protein>
    <submittedName>
        <fullName evidence="3">MucR family transcriptional regulator</fullName>
    </submittedName>
</protein>
<dbReference type="OrthoDB" id="9809693at2"/>
<evidence type="ECO:0000313" key="3">
    <source>
        <dbReference type="EMBL" id="RDJ27975.1"/>
    </source>
</evidence>
<keyword evidence="4" id="KW-1185">Reference proteome</keyword>
<dbReference type="InterPro" id="IPR008807">
    <property type="entry name" value="ROS_MUCR"/>
</dbReference>
<accession>A0A370L9H2</accession>
<evidence type="ECO:0000256" key="2">
    <source>
        <dbReference type="SAM" id="MobiDB-lite"/>
    </source>
</evidence>
<dbReference type="RefSeq" id="WP_114828100.1">
    <property type="nucleotide sequence ID" value="NZ_QQTO01000037.1"/>
</dbReference>
<comment type="caution">
    <text evidence="3">The sequence shown here is derived from an EMBL/GenBank/DDBJ whole genome shotgun (WGS) entry which is preliminary data.</text>
</comment>
<proteinExistence type="inferred from homology"/>
<dbReference type="GO" id="GO:0003677">
    <property type="term" value="F:DNA binding"/>
    <property type="evidence" value="ECO:0007669"/>
    <property type="project" value="InterPro"/>
</dbReference>
<gene>
    <name evidence="3" type="ORF">DWE98_05050</name>
</gene>
<reference evidence="4" key="1">
    <citation type="submission" date="2018-07" db="EMBL/GenBank/DDBJ databases">
        <authorList>
            <person name="Safronova V.I."/>
            <person name="Chirak E.R."/>
            <person name="Sazanova A.L."/>
        </authorList>
    </citation>
    <scope>NUCLEOTIDE SEQUENCE [LARGE SCALE GENOMIC DNA]</scope>
    <source>
        <strain evidence="4">RCAM04685</strain>
    </source>
</reference>
<organism evidence="3 4">
    <name type="scientific">Bosea caraganae</name>
    <dbReference type="NCBI Taxonomy" id="2763117"/>
    <lineage>
        <taxon>Bacteria</taxon>
        <taxon>Pseudomonadati</taxon>
        <taxon>Pseudomonadota</taxon>
        <taxon>Alphaproteobacteria</taxon>
        <taxon>Hyphomicrobiales</taxon>
        <taxon>Boseaceae</taxon>
        <taxon>Bosea</taxon>
    </lineage>
</organism>
<feature type="region of interest" description="Disordered" evidence="2">
    <location>
        <begin position="124"/>
        <end position="147"/>
    </location>
</feature>
<comment type="similarity">
    <text evidence="1">Belongs to the ros/MucR family.</text>
</comment>
<dbReference type="EMBL" id="QQTP01000002">
    <property type="protein sequence ID" value="RDJ27975.1"/>
    <property type="molecule type" value="Genomic_DNA"/>
</dbReference>
<dbReference type="AlphaFoldDB" id="A0A370L9H2"/>
<dbReference type="Pfam" id="PF05443">
    <property type="entry name" value="ROS_MUCR"/>
    <property type="match status" value="1"/>
</dbReference>
<sequence length="147" mass="16052">MTDESEAAAGLSAQIVAAYVTHNSIPRSELAKLIETTHSAIGNLAKPPETQSEPLRNPAVPISKSVNSSYIVCLEDGRRFKTLRRHLRVKYGLTPDQYRARWGLPHDYPMVAPDYAEARSISAKRSGLGGANSASLKYGQRRSSSGR</sequence>
<dbReference type="Gene3D" id="1.10.10.1550">
    <property type="entry name" value="ROS/MUCR transcriptional regulator protein"/>
    <property type="match status" value="1"/>
</dbReference>